<feature type="compositionally biased region" description="Low complexity" evidence="1">
    <location>
        <begin position="421"/>
        <end position="456"/>
    </location>
</feature>
<accession>A0A4P9VH61</accession>
<protein>
    <submittedName>
        <fullName evidence="4">HDOD domain-containing protein</fullName>
    </submittedName>
</protein>
<dbReference type="Gene3D" id="3.30.450.40">
    <property type="match status" value="1"/>
</dbReference>
<keyword evidence="2" id="KW-1133">Transmembrane helix</keyword>
<feature type="transmembrane region" description="Helical" evidence="2">
    <location>
        <begin position="142"/>
        <end position="160"/>
    </location>
</feature>
<dbReference type="EMBL" id="NDXW01000001">
    <property type="protein sequence ID" value="RDH42498.1"/>
    <property type="molecule type" value="Genomic_DNA"/>
</dbReference>
<feature type="domain" description="HDOD" evidence="3">
    <location>
        <begin position="26"/>
        <end position="205"/>
    </location>
</feature>
<organism evidence="4 5">
    <name type="scientific">Zooshikella ganghwensis</name>
    <dbReference type="NCBI Taxonomy" id="202772"/>
    <lineage>
        <taxon>Bacteria</taxon>
        <taxon>Pseudomonadati</taxon>
        <taxon>Pseudomonadota</taxon>
        <taxon>Gammaproteobacteria</taxon>
        <taxon>Oceanospirillales</taxon>
        <taxon>Zooshikellaceae</taxon>
        <taxon>Zooshikella</taxon>
    </lineage>
</organism>
<dbReference type="RefSeq" id="WP_094785997.1">
    <property type="nucleotide sequence ID" value="NZ_NDXW01000001.1"/>
</dbReference>
<dbReference type="SUPFAM" id="SSF109604">
    <property type="entry name" value="HD-domain/PDEase-like"/>
    <property type="match status" value="1"/>
</dbReference>
<dbReference type="Pfam" id="PF08668">
    <property type="entry name" value="HDOD"/>
    <property type="match status" value="1"/>
</dbReference>
<feature type="region of interest" description="Disordered" evidence="1">
    <location>
        <begin position="350"/>
        <end position="471"/>
    </location>
</feature>
<dbReference type="Proteomes" id="UP000257039">
    <property type="component" value="Unassembled WGS sequence"/>
</dbReference>
<keyword evidence="5" id="KW-1185">Reference proteome</keyword>
<proteinExistence type="predicted"/>
<dbReference type="InterPro" id="IPR029016">
    <property type="entry name" value="GAF-like_dom_sf"/>
</dbReference>
<dbReference type="InterPro" id="IPR013976">
    <property type="entry name" value="HDOD"/>
</dbReference>
<evidence type="ECO:0000313" key="5">
    <source>
        <dbReference type="Proteomes" id="UP000257039"/>
    </source>
</evidence>
<keyword evidence="2" id="KW-0472">Membrane</keyword>
<comment type="caution">
    <text evidence="4">The sequence shown here is derived from an EMBL/GenBank/DDBJ whole genome shotgun (WGS) entry which is preliminary data.</text>
</comment>
<gene>
    <name evidence="4" type="ORF">B9G39_03015</name>
</gene>
<evidence type="ECO:0000256" key="1">
    <source>
        <dbReference type="SAM" id="MobiDB-lite"/>
    </source>
</evidence>
<evidence type="ECO:0000313" key="4">
    <source>
        <dbReference type="EMBL" id="RDH42498.1"/>
    </source>
</evidence>
<dbReference type="Gene3D" id="1.10.3210.10">
    <property type="entry name" value="Hypothetical protein af1432"/>
    <property type="match status" value="1"/>
</dbReference>
<name>A0A4P9VH61_9GAMM</name>
<keyword evidence="2" id="KW-0812">Transmembrane</keyword>
<dbReference type="SUPFAM" id="SSF55781">
    <property type="entry name" value="GAF domain-like"/>
    <property type="match status" value="1"/>
</dbReference>
<dbReference type="AlphaFoldDB" id="A0A4P9VH61"/>
<sequence>MDSVSSAKGIQHWQGLLTKEPFPVDTKIKASLLKFIQQPSIALNEIAQHMRRCPIVCWHVFSRVNREIKKGTDPVRHLEQALSLLGIKKLAELINRIPSLTLNPHLAAHRFYCRMITCSMHAAFQASYWHQLRVQQRQTDEVYWLALFFHSAYWGLWLWAPEEMLMIERRVRLQHQQRQKTERDVLGCTVDTLQLILCNEWKLPMLPMSQLSPLLAAPPDLWAKLACIKQLPPEQQQRADTFRQKLENSPSLRIAFASPALPVLLCNQLAWETSFSWESRHTHRVLKLLAFYTNRPVPQTHHDAFQQALTASCFTLPAMRPAPLATVFFKQADYHTVLADDPSALASTDSINTKSAAQKPAAPVERASSQQKEQALSNKKPQIADDEFSLWTGKTTQAKDQQQANAKTPSAPGQASKKQESTPSTLSKSPPLKAQQPSATTQPTTETSQPSASTTTKKPEPAAKPPQIKRKIDLDSVKVSLGRFSRYPELYKSLAQLLEETANILHVALGFERVVIALPNKQRDMLVSHISMSNSIPLKFKLELPAESPMSQLLNKELVLWVNAKEASNIWFKLPSQLKQHVNTQMFLLATLHANKRPIAMIYADLGISQTELTAADLKYFSTVCKGAGKVLKHLTRSKTQAR</sequence>
<feature type="compositionally biased region" description="Polar residues" evidence="1">
    <location>
        <begin position="392"/>
        <end position="413"/>
    </location>
</feature>
<evidence type="ECO:0000259" key="3">
    <source>
        <dbReference type="Pfam" id="PF08668"/>
    </source>
</evidence>
<evidence type="ECO:0000256" key="2">
    <source>
        <dbReference type="SAM" id="Phobius"/>
    </source>
</evidence>
<feature type="compositionally biased region" description="Polar residues" evidence="1">
    <location>
        <begin position="367"/>
        <end position="380"/>
    </location>
</feature>
<reference evidence="4 5" key="1">
    <citation type="submission" date="2017-04" db="EMBL/GenBank/DDBJ databases">
        <title>Draft genome sequence of Zooshikella ganghwensis VG4 isolated from Red Sea sediments.</title>
        <authorList>
            <person name="Rehman Z."/>
            <person name="Alam I."/>
            <person name="Kamau A."/>
            <person name="Bajic V."/>
            <person name="Leiknes T."/>
        </authorList>
    </citation>
    <scope>NUCLEOTIDE SEQUENCE [LARGE SCALE GENOMIC DNA]</scope>
    <source>
        <strain evidence="4 5">VG4</strain>
    </source>
</reference>